<proteinExistence type="predicted"/>
<dbReference type="PANTHER" id="PTHR10039:SF14">
    <property type="entry name" value="NACHT DOMAIN-CONTAINING PROTEIN"/>
    <property type="match status" value="1"/>
</dbReference>
<dbReference type="VEuPathDB" id="FungiDB:BO97DRAFT_361040"/>
<dbReference type="SMART" id="SM00320">
    <property type="entry name" value="WD40"/>
    <property type="match status" value="9"/>
</dbReference>
<dbReference type="Gene3D" id="2.130.10.10">
    <property type="entry name" value="YVTN repeat-like/Quinoprotein amine dehydrogenase"/>
    <property type="match status" value="3"/>
</dbReference>
<protein>
    <submittedName>
        <fullName evidence="5">WD40 repeat-like protein</fullName>
    </submittedName>
</protein>
<dbReference type="CDD" id="cd00200">
    <property type="entry name" value="WD40"/>
    <property type="match status" value="1"/>
</dbReference>
<feature type="non-terminal residue" evidence="5">
    <location>
        <position position="1363"/>
    </location>
</feature>
<dbReference type="SUPFAM" id="SSF50978">
    <property type="entry name" value="WD40 repeat-like"/>
    <property type="match status" value="1"/>
</dbReference>
<name>A0A395I8B2_ASPHC</name>
<dbReference type="PROSITE" id="PS50837">
    <property type="entry name" value="NACHT"/>
    <property type="match status" value="1"/>
</dbReference>
<feature type="repeat" description="WD" evidence="2">
    <location>
        <begin position="1077"/>
        <end position="1108"/>
    </location>
</feature>
<evidence type="ECO:0000313" key="6">
    <source>
        <dbReference type="Proteomes" id="UP000248961"/>
    </source>
</evidence>
<dbReference type="InterPro" id="IPR036322">
    <property type="entry name" value="WD40_repeat_dom_sf"/>
</dbReference>
<keyword evidence="2" id="KW-0853">WD repeat</keyword>
<keyword evidence="6" id="KW-1185">Reference proteome</keyword>
<dbReference type="PANTHER" id="PTHR10039">
    <property type="entry name" value="AMELOGENIN"/>
    <property type="match status" value="1"/>
</dbReference>
<feature type="region of interest" description="Disordered" evidence="3">
    <location>
        <begin position="1"/>
        <end position="58"/>
    </location>
</feature>
<dbReference type="InterPro" id="IPR001680">
    <property type="entry name" value="WD40_rpt"/>
</dbReference>
<sequence length="1363" mass="152927">MPERQRRRDLLNRFRTSGKSRSRTDDDASSVSVSSEPIATGRTHTLTHPPVSSPASSIDLSSSVAQSVKVASDHSIAAIDIPPSQYWDYAYDRLKSDQPELLEHYEQILSVQLGGFPDTGSSSGKDVISQDRDRRRSQMDRLLQGTLSKMEKHAGARGKMGTAINIVLSLKSAIDLSLNSVPIGALIWSGLCFALELLLNPLNEAKASQDGIADVIFRMKWYSNLAILVRQQDSRIDEKLAGLRSELAEKILKLYQTLLEYMVKTICVRNRHSASILARNLFKVNNWAGSLEDIDKNEKSVQAAMDMFGIRQGASYTGKLVDIKLSEKESEIKRACYVANMEAEAESLQQQKDTLLLECYQWVLETEQYKELMDWHLDNAKRILWINGDAGKGKTMLLMGIVQDLREQLKTHLDEPNLSYFFCRGTDNRLNTATSVLRGLIWMLICQKSSLIEHLKKDFEDAGREIFEGPRAFHTLKKVFSAMLQDKDFTRTYLIVDALDECKSDLPLLLDVVLETSTNAKVKWVLSSRNENSICERLGDLTPNSRVSLEVNASSVSRAIHAYIDKKVSELRNVHVRRFGNADKSRFREGELRGILERLSIELHDKANGTFLWVALVIKQLRKCEHANQLLSRLQCMPAGLPGIYTLMLKNVEEDQSDNFDVYKRMFLTMVTAFRPLNLSELEALAGIDSMAYPERVVRQCGLFVVKEDEHMVSFIHQSAKDYLVQDPAMLSSTPEKKATSHILSKIFPDGHSAGNGFIVSQSVKNMAALRRDIYELNDPGIQIEDVKTPIPDPLSSLRYSCTFWVDHLEKIEIGHEQVGLCDDGAIHSFLRLHFLHWLEALSLMQSSPVALVAVRKLVGLLSRHTPNLKPRFLRPFYRSPVSRTEILQLARDFHRFIMFNQILIQECPLQIYFSALVFAPRHSLTRKLFRHEEPSWITQAPTTGDSWDACIHTSYMGTLGFHGSLACNGVRAAGVIHIGSIIIFEADSGRQLKTLFSEQDITHVAISSDGSLVSASSKGTFQRWDSISGTCVHTSRHETELLEALALFPDGRIVYALYGESVVKIRDPRDELLSTFYGHSDRITSIALSPRGMVASGSCDQTVRIWNPELQSCAMTLEHSDMVSSVTYSFDGEILAVGLANGYIQTWSSKSGICLQALQGHSSEVYSVAFLSNKSLVSSSRGDHSIKIWEAGGMLLKTLQCHTSSIMFLAVSHNDQIISVGLEGDVKIWDPSGQTQVFDRHDRTYYYGCTSMSPSGQLISRSRDAIKVWNQDGTCIRTLENDDSWETHSVAFCHDGRIAAAASKNNLILVLNPSGDVPQHLTGHEDRIHRLAFFADGKLLSFSRDRTFKIWDCHGSCLTTLD</sequence>
<dbReference type="InterPro" id="IPR015943">
    <property type="entry name" value="WD40/YVTN_repeat-like_dom_sf"/>
</dbReference>
<gene>
    <name evidence="5" type="ORF">BO97DRAFT_361040</name>
</gene>
<dbReference type="Proteomes" id="UP000248961">
    <property type="component" value="Unassembled WGS sequence"/>
</dbReference>
<dbReference type="SUPFAM" id="SSF52540">
    <property type="entry name" value="P-loop containing nucleoside triphosphate hydrolases"/>
    <property type="match status" value="1"/>
</dbReference>
<dbReference type="GeneID" id="37196678"/>
<dbReference type="Pfam" id="PF17100">
    <property type="entry name" value="NACHT_N"/>
    <property type="match status" value="1"/>
</dbReference>
<evidence type="ECO:0000256" key="2">
    <source>
        <dbReference type="PROSITE-ProRule" id="PRU00221"/>
    </source>
</evidence>
<dbReference type="InterPro" id="IPR031359">
    <property type="entry name" value="NACHT_N"/>
</dbReference>
<dbReference type="SUPFAM" id="SSF50969">
    <property type="entry name" value="YVTN repeat-like/Quinoprotein amine dehydrogenase"/>
    <property type="match status" value="1"/>
</dbReference>
<reference evidence="5 6" key="1">
    <citation type="submission" date="2018-02" db="EMBL/GenBank/DDBJ databases">
        <title>The genomes of Aspergillus section Nigri reveals drivers in fungal speciation.</title>
        <authorList>
            <consortium name="DOE Joint Genome Institute"/>
            <person name="Vesth T.C."/>
            <person name="Nybo J."/>
            <person name="Theobald S."/>
            <person name="Brandl J."/>
            <person name="Frisvad J.C."/>
            <person name="Nielsen K.F."/>
            <person name="Lyhne E.K."/>
            <person name="Kogle M.E."/>
            <person name="Kuo A."/>
            <person name="Riley R."/>
            <person name="Clum A."/>
            <person name="Nolan M."/>
            <person name="Lipzen A."/>
            <person name="Salamov A."/>
            <person name="Henrissat B."/>
            <person name="Wiebenga A."/>
            <person name="De vries R.P."/>
            <person name="Grigoriev I.V."/>
            <person name="Mortensen U.H."/>
            <person name="Andersen M.R."/>
            <person name="Baker S.E."/>
        </authorList>
    </citation>
    <scope>NUCLEOTIDE SEQUENCE [LARGE SCALE GENOMIC DNA]</scope>
    <source>
        <strain evidence="5 6">CBS 101889</strain>
    </source>
</reference>
<evidence type="ECO:0000256" key="3">
    <source>
        <dbReference type="SAM" id="MobiDB-lite"/>
    </source>
</evidence>
<feature type="region of interest" description="Disordered" evidence="3">
    <location>
        <begin position="116"/>
        <end position="136"/>
    </location>
</feature>
<feature type="domain" description="NACHT" evidence="4">
    <location>
        <begin position="382"/>
        <end position="529"/>
    </location>
</feature>
<dbReference type="OrthoDB" id="674604at2759"/>
<accession>A0A395I8B2</accession>
<feature type="repeat" description="WD" evidence="2">
    <location>
        <begin position="1200"/>
        <end position="1231"/>
    </location>
</feature>
<feature type="repeat" description="WD" evidence="2">
    <location>
        <begin position="1117"/>
        <end position="1158"/>
    </location>
</feature>
<dbReference type="EMBL" id="KZ824269">
    <property type="protein sequence ID" value="RAL16301.1"/>
    <property type="molecule type" value="Genomic_DNA"/>
</dbReference>
<dbReference type="InterPro" id="IPR027417">
    <property type="entry name" value="P-loop_NTPase"/>
</dbReference>
<dbReference type="Pfam" id="PF00400">
    <property type="entry name" value="WD40"/>
    <property type="match status" value="5"/>
</dbReference>
<feature type="compositionally biased region" description="Basic and acidic residues" evidence="3">
    <location>
        <begin position="1"/>
        <end position="12"/>
    </location>
</feature>
<dbReference type="InterPro" id="IPR011044">
    <property type="entry name" value="Quino_amine_DH_bsu"/>
</dbReference>
<organism evidence="5 6">
    <name type="scientific">Aspergillus homomorphus (strain CBS 101889)</name>
    <dbReference type="NCBI Taxonomy" id="1450537"/>
    <lineage>
        <taxon>Eukaryota</taxon>
        <taxon>Fungi</taxon>
        <taxon>Dikarya</taxon>
        <taxon>Ascomycota</taxon>
        <taxon>Pezizomycotina</taxon>
        <taxon>Eurotiomycetes</taxon>
        <taxon>Eurotiomycetidae</taxon>
        <taxon>Eurotiales</taxon>
        <taxon>Aspergillaceae</taxon>
        <taxon>Aspergillus</taxon>
        <taxon>Aspergillus subgen. Circumdati</taxon>
    </lineage>
</organism>
<evidence type="ECO:0000256" key="1">
    <source>
        <dbReference type="ARBA" id="ARBA00022737"/>
    </source>
</evidence>
<dbReference type="Pfam" id="PF24883">
    <property type="entry name" value="NPHP3_N"/>
    <property type="match status" value="1"/>
</dbReference>
<dbReference type="RefSeq" id="XP_025555455.1">
    <property type="nucleotide sequence ID" value="XM_025692389.1"/>
</dbReference>
<dbReference type="PROSITE" id="PS50294">
    <property type="entry name" value="WD_REPEATS_REGION"/>
    <property type="match status" value="3"/>
</dbReference>
<dbReference type="Gene3D" id="3.40.50.300">
    <property type="entry name" value="P-loop containing nucleotide triphosphate hydrolases"/>
    <property type="match status" value="1"/>
</dbReference>
<feature type="repeat" description="WD" evidence="2">
    <location>
        <begin position="1159"/>
        <end position="1191"/>
    </location>
</feature>
<dbReference type="InterPro" id="IPR007111">
    <property type="entry name" value="NACHT_NTPase"/>
</dbReference>
<evidence type="ECO:0000313" key="5">
    <source>
        <dbReference type="EMBL" id="RAL16301.1"/>
    </source>
</evidence>
<dbReference type="InterPro" id="IPR056884">
    <property type="entry name" value="NPHP3-like_N"/>
</dbReference>
<feature type="repeat" description="WD" evidence="2">
    <location>
        <begin position="1322"/>
        <end position="1353"/>
    </location>
</feature>
<evidence type="ECO:0000259" key="4">
    <source>
        <dbReference type="PROSITE" id="PS50837"/>
    </source>
</evidence>
<dbReference type="STRING" id="1450537.A0A395I8B2"/>
<keyword evidence="1" id="KW-0677">Repeat</keyword>
<dbReference type="PROSITE" id="PS50082">
    <property type="entry name" value="WD_REPEATS_2"/>
    <property type="match status" value="5"/>
</dbReference>